<evidence type="ECO:0000313" key="2">
    <source>
        <dbReference type="Proteomes" id="UP000239156"/>
    </source>
</evidence>
<comment type="caution">
    <text evidence="1">The sequence shown here is derived from an EMBL/GenBank/DDBJ whole genome shotgun (WGS) entry which is preliminary data.</text>
</comment>
<evidence type="ECO:0000313" key="1">
    <source>
        <dbReference type="EMBL" id="POW16865.1"/>
    </source>
</evidence>
<accession>A0A2S4W512</accession>
<dbReference type="Proteomes" id="UP000239156">
    <property type="component" value="Unassembled WGS sequence"/>
</dbReference>
<sequence>MTQPYENKRTACFSTSDDSHAETDDQQQLRSSSSTTATQLSLSKRITSHMGDHSIN</sequence>
<proteinExistence type="predicted"/>
<dbReference type="EMBL" id="PKSL01000005">
    <property type="protein sequence ID" value="POW16865.1"/>
    <property type="molecule type" value="Genomic_DNA"/>
</dbReference>
<dbReference type="AlphaFoldDB" id="A0A2S4W512"/>
<gene>
    <name evidence="1" type="ORF">PSTT_01040</name>
</gene>
<name>A0A2S4W512_9BASI</name>
<dbReference type="VEuPathDB" id="FungiDB:PSTT_01040"/>
<protein>
    <submittedName>
        <fullName evidence="1">Uncharacterized protein</fullName>
    </submittedName>
</protein>
<keyword evidence="2" id="KW-1185">Reference proteome</keyword>
<dbReference type="VEuPathDB" id="FungiDB:PSHT_02721"/>
<reference evidence="1" key="1">
    <citation type="submission" date="2017-12" db="EMBL/GenBank/DDBJ databases">
        <title>Gene loss provides genomic basis for host adaptation in cereal stripe rust fungi.</title>
        <authorList>
            <person name="Xia C."/>
        </authorList>
    </citation>
    <scope>NUCLEOTIDE SEQUENCE [LARGE SCALE GENOMIC DNA]</scope>
    <source>
        <strain evidence="1">93-210</strain>
    </source>
</reference>
<organism evidence="1 2">
    <name type="scientific">Puccinia striiformis</name>
    <dbReference type="NCBI Taxonomy" id="27350"/>
    <lineage>
        <taxon>Eukaryota</taxon>
        <taxon>Fungi</taxon>
        <taxon>Dikarya</taxon>
        <taxon>Basidiomycota</taxon>
        <taxon>Pucciniomycotina</taxon>
        <taxon>Pucciniomycetes</taxon>
        <taxon>Pucciniales</taxon>
        <taxon>Pucciniaceae</taxon>
        <taxon>Puccinia</taxon>
    </lineage>
</organism>